<dbReference type="Pfam" id="PF00589">
    <property type="entry name" value="Phage_integrase"/>
    <property type="match status" value="1"/>
</dbReference>
<feature type="domain" description="Tyr recombinase" evidence="3">
    <location>
        <begin position="1"/>
        <end position="200"/>
    </location>
</feature>
<dbReference type="InterPro" id="IPR013762">
    <property type="entry name" value="Integrase-like_cat_sf"/>
</dbReference>
<evidence type="ECO:0000259" key="3">
    <source>
        <dbReference type="PROSITE" id="PS51898"/>
    </source>
</evidence>
<dbReference type="CDD" id="cd00796">
    <property type="entry name" value="INT_Rci_Hp1_C"/>
    <property type="match status" value="1"/>
</dbReference>
<feature type="region of interest" description="Disordered" evidence="2">
    <location>
        <begin position="205"/>
        <end position="236"/>
    </location>
</feature>
<dbReference type="GO" id="GO:0003677">
    <property type="term" value="F:DNA binding"/>
    <property type="evidence" value="ECO:0007669"/>
    <property type="project" value="InterPro"/>
</dbReference>
<reference evidence="4" key="1">
    <citation type="journal article" date="2014" name="Int. J. Syst. Evol. Microbiol.">
        <title>Complete genome sequence of Corynebacterium casei LMG S-19264T (=DSM 44701T), isolated from a smear-ripened cheese.</title>
        <authorList>
            <consortium name="US DOE Joint Genome Institute (JGI-PGF)"/>
            <person name="Walter F."/>
            <person name="Albersmeier A."/>
            <person name="Kalinowski J."/>
            <person name="Ruckert C."/>
        </authorList>
    </citation>
    <scope>NUCLEOTIDE SEQUENCE</scope>
    <source>
        <strain evidence="4">CGMCC 1.12827</strain>
    </source>
</reference>
<dbReference type="InterPro" id="IPR011010">
    <property type="entry name" value="DNA_brk_join_enz"/>
</dbReference>
<dbReference type="InterPro" id="IPR002104">
    <property type="entry name" value="Integrase_catalytic"/>
</dbReference>
<dbReference type="RefSeq" id="WP_188586910.1">
    <property type="nucleotide sequence ID" value="NZ_BMGC01000017.1"/>
</dbReference>
<evidence type="ECO:0000256" key="1">
    <source>
        <dbReference type="ARBA" id="ARBA00023172"/>
    </source>
</evidence>
<dbReference type="InterPro" id="IPR050090">
    <property type="entry name" value="Tyrosine_recombinase_XerCD"/>
</dbReference>
<name>A0A916WVH6_9ACTN</name>
<dbReference type="GO" id="GO:0006310">
    <property type="term" value="P:DNA recombination"/>
    <property type="evidence" value="ECO:0007669"/>
    <property type="project" value="UniProtKB-KW"/>
</dbReference>
<proteinExistence type="predicted"/>
<dbReference type="PROSITE" id="PS51898">
    <property type="entry name" value="TYR_RECOMBINASE"/>
    <property type="match status" value="1"/>
</dbReference>
<keyword evidence="1" id="KW-0233">DNA recombination</keyword>
<evidence type="ECO:0000313" key="4">
    <source>
        <dbReference type="EMBL" id="GGB35880.1"/>
    </source>
</evidence>
<dbReference type="PANTHER" id="PTHR30349:SF84">
    <property type="entry name" value="PHAGE-RELATED INTEGRASE"/>
    <property type="match status" value="1"/>
</dbReference>
<evidence type="ECO:0000256" key="2">
    <source>
        <dbReference type="SAM" id="MobiDB-lite"/>
    </source>
</evidence>
<evidence type="ECO:0000313" key="5">
    <source>
        <dbReference type="Proteomes" id="UP000621454"/>
    </source>
</evidence>
<gene>
    <name evidence="4" type="ORF">GCM10011489_24920</name>
</gene>
<feature type="compositionally biased region" description="Basic residues" evidence="2">
    <location>
        <begin position="223"/>
        <end position="236"/>
    </location>
</feature>
<dbReference type="PANTHER" id="PTHR30349">
    <property type="entry name" value="PHAGE INTEGRASE-RELATED"/>
    <property type="match status" value="1"/>
</dbReference>
<dbReference type="AlphaFoldDB" id="A0A916WVH6"/>
<reference evidence="4" key="2">
    <citation type="submission" date="2020-09" db="EMBL/GenBank/DDBJ databases">
        <authorList>
            <person name="Sun Q."/>
            <person name="Zhou Y."/>
        </authorList>
    </citation>
    <scope>NUCLEOTIDE SEQUENCE</scope>
    <source>
        <strain evidence="4">CGMCC 1.12827</strain>
    </source>
</reference>
<dbReference type="EMBL" id="BMGC01000017">
    <property type="protein sequence ID" value="GGB35880.1"/>
    <property type="molecule type" value="Genomic_DNA"/>
</dbReference>
<protein>
    <recommendedName>
        <fullName evidence="3">Tyr recombinase domain-containing protein</fullName>
    </recommendedName>
</protein>
<dbReference type="GO" id="GO:0015074">
    <property type="term" value="P:DNA integration"/>
    <property type="evidence" value="ECO:0007669"/>
    <property type="project" value="InterPro"/>
</dbReference>
<dbReference type="Gene3D" id="1.10.443.10">
    <property type="entry name" value="Intergrase catalytic core"/>
    <property type="match status" value="1"/>
</dbReference>
<dbReference type="Proteomes" id="UP000621454">
    <property type="component" value="Unassembled WGS sequence"/>
</dbReference>
<keyword evidence="5" id="KW-1185">Reference proteome</keyword>
<comment type="caution">
    <text evidence="4">The sequence shown here is derived from an EMBL/GenBank/DDBJ whole genome shotgun (WGS) entry which is preliminary data.</text>
</comment>
<dbReference type="SUPFAM" id="SSF56349">
    <property type="entry name" value="DNA breaking-rejoining enzymes"/>
    <property type="match status" value="1"/>
</dbReference>
<sequence length="236" mass="25801">MTTPEHTRRLVRFQSLTGLRIGEVSQLRRKDIETVTDGNGTRYVINIRRSAVETKGGLVIGATKSGRSRRVPLTGDAVSVLREATETERGRLPKFKARKGSEVDDLLNVLYGDVLIFRTARGKQFRGSNVNRALATACEAAGVDKVTTHAMRHAWAAHAVASGVDYTRVANLLGHADSTLVSRVYAHAGGDDVLFAAVAQIEASTHGAHTTARPQRSPMDSRRRIKRRGPLRRNVS</sequence>
<accession>A0A916WVH6</accession>
<organism evidence="4 5">
    <name type="scientific">Gordonia jinhuaensis</name>
    <dbReference type="NCBI Taxonomy" id="1517702"/>
    <lineage>
        <taxon>Bacteria</taxon>
        <taxon>Bacillati</taxon>
        <taxon>Actinomycetota</taxon>
        <taxon>Actinomycetes</taxon>
        <taxon>Mycobacteriales</taxon>
        <taxon>Gordoniaceae</taxon>
        <taxon>Gordonia</taxon>
    </lineage>
</organism>